<dbReference type="Gene3D" id="3.30.360.10">
    <property type="entry name" value="Dihydrodipicolinate Reductase, domain 2"/>
    <property type="match status" value="1"/>
</dbReference>
<dbReference type="Gene3D" id="3.40.50.720">
    <property type="entry name" value="NAD(P)-binding Rossmann-like Domain"/>
    <property type="match status" value="1"/>
</dbReference>
<evidence type="ECO:0000259" key="1">
    <source>
        <dbReference type="Pfam" id="PF01408"/>
    </source>
</evidence>
<dbReference type="InterPro" id="IPR036291">
    <property type="entry name" value="NAD(P)-bd_dom_sf"/>
</dbReference>
<dbReference type="AlphaFoldDB" id="A0A081NDA1"/>
<protein>
    <submittedName>
        <fullName evidence="3">UDP-N-acetyl-D-glucosamine dehydrogenase</fullName>
    </submittedName>
</protein>
<sequence>MEPSMLRTAVVGTGYLGKFHAHKYAMLPECQLVGVSDINEDSGRVVARECDTQFFADYQQLVGKVDAVSIAVPTILHHQVSRDFLKAGVHVLVEKPMTSNLDEAHELVQIARARELVLQVGCLERFNEALTGVGPLLNEPRFIESHRLAGFKPRSMDINVVMDLMIHDLDIILSLVNKPLVDVVANGTAVLSDSVDIAQARLTFSGGCVANITASRISQKSKRKMHIFQEKSCICIDFQSLNMSHFYKGAGEMFPGIPNIECDELSYKDSDSLRREIEDFLHCVRHSRVPRVSGEDGHRALELATRISSIIEGEVQ</sequence>
<dbReference type="STRING" id="1137799.GZ78_21400"/>
<dbReference type="Pfam" id="PF22725">
    <property type="entry name" value="GFO_IDH_MocA_C3"/>
    <property type="match status" value="1"/>
</dbReference>
<dbReference type="eggNOG" id="COG0673">
    <property type="taxonomic scope" value="Bacteria"/>
</dbReference>
<keyword evidence="4" id="KW-1185">Reference proteome</keyword>
<dbReference type="OrthoDB" id="9774191at2"/>
<proteinExistence type="predicted"/>
<gene>
    <name evidence="3" type="ORF">GZ78_21400</name>
</gene>
<dbReference type="SUPFAM" id="SSF55347">
    <property type="entry name" value="Glyceraldehyde-3-phosphate dehydrogenase-like, C-terminal domain"/>
    <property type="match status" value="1"/>
</dbReference>
<organism evidence="3 4">
    <name type="scientific">Endozoicomonas numazuensis</name>
    <dbReference type="NCBI Taxonomy" id="1137799"/>
    <lineage>
        <taxon>Bacteria</taxon>
        <taxon>Pseudomonadati</taxon>
        <taxon>Pseudomonadota</taxon>
        <taxon>Gammaproteobacteria</taxon>
        <taxon>Oceanospirillales</taxon>
        <taxon>Endozoicomonadaceae</taxon>
        <taxon>Endozoicomonas</taxon>
    </lineage>
</organism>
<name>A0A081NDA1_9GAMM</name>
<evidence type="ECO:0000313" key="3">
    <source>
        <dbReference type="EMBL" id="KEQ16424.1"/>
    </source>
</evidence>
<dbReference type="SUPFAM" id="SSF51735">
    <property type="entry name" value="NAD(P)-binding Rossmann-fold domains"/>
    <property type="match status" value="1"/>
</dbReference>
<feature type="domain" description="GFO/IDH/MocA-like oxidoreductase" evidence="2">
    <location>
        <begin position="159"/>
        <end position="231"/>
    </location>
</feature>
<evidence type="ECO:0000259" key="2">
    <source>
        <dbReference type="Pfam" id="PF22725"/>
    </source>
</evidence>
<dbReference type="GO" id="GO:0000166">
    <property type="term" value="F:nucleotide binding"/>
    <property type="evidence" value="ECO:0007669"/>
    <property type="project" value="InterPro"/>
</dbReference>
<dbReference type="InterPro" id="IPR055170">
    <property type="entry name" value="GFO_IDH_MocA-like_dom"/>
</dbReference>
<reference evidence="3 4" key="1">
    <citation type="submission" date="2014-06" db="EMBL/GenBank/DDBJ databases">
        <title>Whole Genome Sequences of Three Symbiotic Endozoicomonas Bacteria.</title>
        <authorList>
            <person name="Neave M.J."/>
            <person name="Apprill A."/>
            <person name="Voolstra C.R."/>
        </authorList>
    </citation>
    <scope>NUCLEOTIDE SEQUENCE [LARGE SCALE GENOMIC DNA]</scope>
    <source>
        <strain evidence="3 4">DSM 25634</strain>
    </source>
</reference>
<comment type="caution">
    <text evidence="3">The sequence shown here is derived from an EMBL/GenBank/DDBJ whole genome shotgun (WGS) entry which is preliminary data.</text>
</comment>
<accession>A0A081NDA1</accession>
<dbReference type="PANTHER" id="PTHR43377">
    <property type="entry name" value="BILIVERDIN REDUCTASE A"/>
    <property type="match status" value="1"/>
</dbReference>
<dbReference type="Proteomes" id="UP000028073">
    <property type="component" value="Unassembled WGS sequence"/>
</dbReference>
<dbReference type="Pfam" id="PF01408">
    <property type="entry name" value="GFO_IDH_MocA"/>
    <property type="match status" value="1"/>
</dbReference>
<dbReference type="EMBL" id="JOKH01000005">
    <property type="protein sequence ID" value="KEQ16424.1"/>
    <property type="molecule type" value="Genomic_DNA"/>
</dbReference>
<feature type="domain" description="Gfo/Idh/MocA-like oxidoreductase N-terminal" evidence="1">
    <location>
        <begin position="6"/>
        <end position="121"/>
    </location>
</feature>
<dbReference type="PANTHER" id="PTHR43377:SF1">
    <property type="entry name" value="BILIVERDIN REDUCTASE A"/>
    <property type="match status" value="1"/>
</dbReference>
<dbReference type="InterPro" id="IPR051450">
    <property type="entry name" value="Gfo/Idh/MocA_Oxidoreductases"/>
</dbReference>
<dbReference type="InterPro" id="IPR000683">
    <property type="entry name" value="Gfo/Idh/MocA-like_OxRdtase_N"/>
</dbReference>
<evidence type="ECO:0000313" key="4">
    <source>
        <dbReference type="Proteomes" id="UP000028073"/>
    </source>
</evidence>